<dbReference type="AlphaFoldDB" id="A0A2M8WSM3"/>
<organism evidence="2 3">
    <name type="scientific">Luteimicrobium subarcticum</name>
    <dbReference type="NCBI Taxonomy" id="620910"/>
    <lineage>
        <taxon>Bacteria</taxon>
        <taxon>Bacillati</taxon>
        <taxon>Actinomycetota</taxon>
        <taxon>Actinomycetes</taxon>
        <taxon>Micrococcales</taxon>
        <taxon>Luteimicrobium</taxon>
    </lineage>
</organism>
<dbReference type="Proteomes" id="UP000231586">
    <property type="component" value="Unassembled WGS sequence"/>
</dbReference>
<dbReference type="InterPro" id="IPR011048">
    <property type="entry name" value="Haem_d1_sf"/>
</dbReference>
<dbReference type="EMBL" id="PGTZ01000007">
    <property type="protein sequence ID" value="PJI93955.1"/>
    <property type="molecule type" value="Genomic_DNA"/>
</dbReference>
<gene>
    <name evidence="2" type="ORF">CLV34_1436</name>
</gene>
<dbReference type="Gene3D" id="2.130.10.10">
    <property type="entry name" value="YVTN repeat-like/Quinoprotein amine dehydrogenase"/>
    <property type="match status" value="1"/>
</dbReference>
<dbReference type="InterPro" id="IPR019405">
    <property type="entry name" value="Lactonase_7-beta_prop"/>
</dbReference>
<dbReference type="InterPro" id="IPR050282">
    <property type="entry name" value="Cycloisomerase_2"/>
</dbReference>
<keyword evidence="2" id="KW-0413">Isomerase</keyword>
<comment type="caution">
    <text evidence="2">The sequence shown here is derived from an EMBL/GenBank/DDBJ whole genome shotgun (WGS) entry which is preliminary data.</text>
</comment>
<name>A0A2M8WSM3_9MICO</name>
<proteinExistence type="inferred from homology"/>
<dbReference type="SUPFAM" id="SSF51004">
    <property type="entry name" value="C-terminal (heme d1) domain of cytochrome cd1-nitrite reductase"/>
    <property type="match status" value="1"/>
</dbReference>
<evidence type="ECO:0000256" key="1">
    <source>
        <dbReference type="ARBA" id="ARBA00005564"/>
    </source>
</evidence>
<reference evidence="2 3" key="1">
    <citation type="submission" date="2017-11" db="EMBL/GenBank/DDBJ databases">
        <title>Genomic Encyclopedia of Archaeal and Bacterial Type Strains, Phase II (KMG-II): From Individual Species to Whole Genera.</title>
        <authorList>
            <person name="Goeker M."/>
        </authorList>
    </citation>
    <scope>NUCLEOTIDE SEQUENCE [LARGE SCALE GENOMIC DNA]</scope>
    <source>
        <strain evidence="2 3">DSM 22413</strain>
    </source>
</reference>
<accession>A0A2M8WSM3</accession>
<dbReference type="RefSeq" id="WP_100349565.1">
    <property type="nucleotide sequence ID" value="NZ_PGTZ01000007.1"/>
</dbReference>
<dbReference type="GO" id="GO:0017057">
    <property type="term" value="F:6-phosphogluconolactonase activity"/>
    <property type="evidence" value="ECO:0007669"/>
    <property type="project" value="TreeGrafter"/>
</dbReference>
<evidence type="ECO:0000313" key="2">
    <source>
        <dbReference type="EMBL" id="PJI93955.1"/>
    </source>
</evidence>
<dbReference type="Pfam" id="PF10282">
    <property type="entry name" value="Lactonase"/>
    <property type="match status" value="1"/>
</dbReference>
<protein>
    <submittedName>
        <fullName evidence="2">6-phosphogluconolactonase (Cycloisomerase 2 family)</fullName>
    </submittedName>
</protein>
<comment type="similarity">
    <text evidence="1">Belongs to the cycloisomerase 2 family.</text>
</comment>
<evidence type="ECO:0000313" key="3">
    <source>
        <dbReference type="Proteomes" id="UP000231586"/>
    </source>
</evidence>
<dbReference type="InterPro" id="IPR015943">
    <property type="entry name" value="WD40/YVTN_repeat-like_dom_sf"/>
</dbReference>
<dbReference type="GO" id="GO:0016853">
    <property type="term" value="F:isomerase activity"/>
    <property type="evidence" value="ECO:0007669"/>
    <property type="project" value="UniProtKB-KW"/>
</dbReference>
<dbReference type="PANTHER" id="PTHR30344">
    <property type="entry name" value="6-PHOSPHOGLUCONOLACTONASE-RELATED"/>
    <property type="match status" value="1"/>
</dbReference>
<dbReference type="OrthoDB" id="9790815at2"/>
<dbReference type="PANTHER" id="PTHR30344:SF1">
    <property type="entry name" value="6-PHOSPHOGLUCONOLACTONASE"/>
    <property type="match status" value="1"/>
</dbReference>
<keyword evidence="3" id="KW-1185">Reference proteome</keyword>
<sequence>MTPSSSAGDVAPAHDPSHAAVDAVAPAPSTRRLWVGTYPADDDAPGAGEGVWSVELDLASGGFGAAQQVVRVTSPSFVALTSDERTLYAVTETADGAVSAFRSSPGSDDLALTAAVPTHGDFPCHVVAEGDTLWVANYGTGGFATVPLAADGSFAGDGGVHAGEGTGPVTDRQEGPHAHYAVAGPDGAAWVVDLGADRVRRYVPTGDGAVRAAGTVVTLPAGAGPRHLVVAPERTPGAGFAFVVGELDDQVHVLETGTDADGHADATWRSAVPAHTTAAPAEVRAFPSHVALSPDGARLYLTVRGPDVLATFDVVRDADGVRLVHRADTPLVGVWPRHFAVLDTPDGDVVVVAGQTSSTLEALRVDAASGRAEVVASLTLPRPACVVERRILEG</sequence>